<organism evidence="5">
    <name type="scientific">Rhodopseudomonas palustris (strain BisB18)</name>
    <dbReference type="NCBI Taxonomy" id="316056"/>
    <lineage>
        <taxon>Bacteria</taxon>
        <taxon>Pseudomonadati</taxon>
        <taxon>Pseudomonadota</taxon>
        <taxon>Alphaproteobacteria</taxon>
        <taxon>Hyphomicrobiales</taxon>
        <taxon>Nitrobacteraceae</taxon>
        <taxon>Rhodopseudomonas</taxon>
    </lineage>
</organism>
<proteinExistence type="predicted"/>
<feature type="domain" description="Phosphoribosyl-dephospho-CoA transferase MdcG N-terminal" evidence="4">
    <location>
        <begin position="11"/>
        <end position="84"/>
    </location>
</feature>
<evidence type="ECO:0000259" key="3">
    <source>
        <dbReference type="Pfam" id="PF10620"/>
    </source>
</evidence>
<dbReference type="KEGG" id="rpc:RPC_4588"/>
<accession>Q20XM6</accession>
<dbReference type="InterPro" id="IPR048903">
    <property type="entry name" value="MdcG_N"/>
</dbReference>
<dbReference type="GO" id="GO:0016779">
    <property type="term" value="F:nucleotidyltransferase activity"/>
    <property type="evidence" value="ECO:0007669"/>
    <property type="project" value="UniProtKB-KW"/>
</dbReference>
<sequence>MSDPLIPLPLRPHDLLWIDEPRTLISDSSTPAWVFAALDAAPVVVVRRGRAAAGLIPVGIRGAARCERFAGAISVGSVTKRINPSDLLIARHEPSAARFAAIPALRGFSAVEAAWSELRLPWGPVGSVGFELATGIPAATVSSDLDLVIYAVSPLSERDGGALLQSVDAVDGVADIQVETPQGCFSLREYCDGRSLRRRLKTCDGSRLVRDPWSITEGDLQ</sequence>
<evidence type="ECO:0000256" key="1">
    <source>
        <dbReference type="ARBA" id="ARBA00022679"/>
    </source>
</evidence>
<keyword evidence="1" id="KW-0808">Transferase</keyword>
<dbReference type="NCBIfam" id="NF002332">
    <property type="entry name" value="PRK01293.1"/>
    <property type="match status" value="1"/>
</dbReference>
<evidence type="ECO:0000313" key="5">
    <source>
        <dbReference type="EMBL" id="ABD90110.1"/>
    </source>
</evidence>
<dbReference type="HOGENOM" id="CLU_111981_0_0_5"/>
<dbReference type="eggNOG" id="ENOG502Z8NU">
    <property type="taxonomic scope" value="Bacteria"/>
</dbReference>
<evidence type="ECO:0000256" key="2">
    <source>
        <dbReference type="ARBA" id="ARBA00022695"/>
    </source>
</evidence>
<dbReference type="OrthoDB" id="1275217at2"/>
<keyword evidence="2" id="KW-0548">Nucleotidyltransferase</keyword>
<dbReference type="Pfam" id="PF20866">
    <property type="entry name" value="MdcG_N"/>
    <property type="match status" value="1"/>
</dbReference>
<dbReference type="STRING" id="316056.RPC_4588"/>
<gene>
    <name evidence="5" type="ordered locus">RPC_4588</name>
</gene>
<dbReference type="EMBL" id="CP000301">
    <property type="protein sequence ID" value="ABD90110.1"/>
    <property type="molecule type" value="Genomic_DNA"/>
</dbReference>
<evidence type="ECO:0008006" key="6">
    <source>
        <dbReference type="Google" id="ProtNLM"/>
    </source>
</evidence>
<dbReference type="AlphaFoldDB" id="Q20XM6"/>
<dbReference type="RefSeq" id="WP_011474988.1">
    <property type="nucleotide sequence ID" value="NC_007925.1"/>
</dbReference>
<dbReference type="Pfam" id="PF10620">
    <property type="entry name" value="MdcG"/>
    <property type="match status" value="1"/>
</dbReference>
<dbReference type="InterPro" id="IPR017557">
    <property type="entry name" value="Holo-ACP_synthase"/>
</dbReference>
<dbReference type="NCBIfam" id="TIGR03135">
    <property type="entry name" value="malonate_mdcG"/>
    <property type="match status" value="1"/>
</dbReference>
<dbReference type="InterPro" id="IPR049180">
    <property type="entry name" value="MdcG_C"/>
</dbReference>
<protein>
    <recommendedName>
        <fullName evidence="6">Phosphoribosyl-dephospho-CoA transferase</fullName>
    </recommendedName>
</protein>
<reference evidence="5" key="1">
    <citation type="submission" date="2006-03" db="EMBL/GenBank/DDBJ databases">
        <title>Complete sequence of Rhodopseudomonas palustris BisB18.</title>
        <authorList>
            <consortium name="US DOE Joint Genome Institute"/>
            <person name="Copeland A."/>
            <person name="Lucas S."/>
            <person name="Lapidus A."/>
            <person name="Barry K."/>
            <person name="Detter J.C."/>
            <person name="Glavina del Rio T."/>
            <person name="Hammon N."/>
            <person name="Israni S."/>
            <person name="Dalin E."/>
            <person name="Tice H."/>
            <person name="Pitluck S."/>
            <person name="Chain P."/>
            <person name="Malfatti S."/>
            <person name="Shin M."/>
            <person name="Vergez L."/>
            <person name="Schmutz J."/>
            <person name="Larimer F."/>
            <person name="Land M."/>
            <person name="Hauser L."/>
            <person name="Pelletier D.A."/>
            <person name="Kyrpides N."/>
            <person name="Anderson I."/>
            <person name="Oda Y."/>
            <person name="Harwood C.S."/>
            <person name="Richardson P."/>
        </authorList>
    </citation>
    <scope>NUCLEOTIDE SEQUENCE [LARGE SCALE GENOMIC DNA]</scope>
    <source>
        <strain evidence="5">BisB18</strain>
    </source>
</reference>
<name>Q20XM6_RHOPB</name>
<feature type="domain" description="Phosphoribosyl-dephospho-CoA transferase MdcG C-terminal" evidence="3">
    <location>
        <begin position="96"/>
        <end position="212"/>
    </location>
</feature>
<evidence type="ECO:0000259" key="4">
    <source>
        <dbReference type="Pfam" id="PF20866"/>
    </source>
</evidence>